<dbReference type="InterPro" id="IPR035940">
    <property type="entry name" value="CAP_sf"/>
</dbReference>
<proteinExistence type="predicted"/>
<organism evidence="4 5">
    <name type="scientific">Streptosporangium pseudovulgare</name>
    <dbReference type="NCBI Taxonomy" id="35765"/>
    <lineage>
        <taxon>Bacteria</taxon>
        <taxon>Bacillati</taxon>
        <taxon>Actinomycetota</taxon>
        <taxon>Actinomycetes</taxon>
        <taxon>Streptosporangiales</taxon>
        <taxon>Streptosporangiaceae</taxon>
        <taxon>Streptosporangium</taxon>
    </lineage>
</organism>
<dbReference type="EMBL" id="BMQJ01000005">
    <property type="protein sequence ID" value="GGP95641.1"/>
    <property type="molecule type" value="Genomic_DNA"/>
</dbReference>
<evidence type="ECO:0000256" key="2">
    <source>
        <dbReference type="SAM" id="Phobius"/>
    </source>
</evidence>
<comment type="caution">
    <text evidence="4">The sequence shown here is derived from an EMBL/GenBank/DDBJ whole genome shotgun (WGS) entry which is preliminary data.</text>
</comment>
<name>A0ABQ2QVP8_9ACTN</name>
<keyword evidence="2" id="KW-0812">Transmembrane</keyword>
<feature type="compositionally biased region" description="Low complexity" evidence="1">
    <location>
        <begin position="109"/>
        <end position="131"/>
    </location>
</feature>
<keyword evidence="5" id="KW-1185">Reference proteome</keyword>
<feature type="compositionally biased region" description="Polar residues" evidence="1">
    <location>
        <begin position="85"/>
        <end position="100"/>
    </location>
</feature>
<reference evidence="5" key="1">
    <citation type="journal article" date="2019" name="Int. J. Syst. Evol. Microbiol.">
        <title>The Global Catalogue of Microorganisms (GCM) 10K type strain sequencing project: providing services to taxonomists for standard genome sequencing and annotation.</title>
        <authorList>
            <consortium name="The Broad Institute Genomics Platform"/>
            <consortium name="The Broad Institute Genome Sequencing Center for Infectious Disease"/>
            <person name="Wu L."/>
            <person name="Ma J."/>
        </authorList>
    </citation>
    <scope>NUCLEOTIDE SEQUENCE [LARGE SCALE GENOMIC DNA]</scope>
    <source>
        <strain evidence="5">JCM 3115</strain>
    </source>
</reference>
<feature type="domain" description="SCP" evidence="3">
    <location>
        <begin position="172"/>
        <end position="285"/>
    </location>
</feature>
<dbReference type="SUPFAM" id="SSF55797">
    <property type="entry name" value="PR-1-like"/>
    <property type="match status" value="1"/>
</dbReference>
<dbReference type="PANTHER" id="PTHR31157">
    <property type="entry name" value="SCP DOMAIN-CONTAINING PROTEIN"/>
    <property type="match status" value="1"/>
</dbReference>
<keyword evidence="2" id="KW-0472">Membrane</keyword>
<keyword evidence="2" id="KW-1133">Transmembrane helix</keyword>
<dbReference type="Pfam" id="PF00188">
    <property type="entry name" value="CAP"/>
    <property type="match status" value="1"/>
</dbReference>
<gene>
    <name evidence="4" type="ORF">GCM10010140_27130</name>
</gene>
<dbReference type="Gene3D" id="3.40.33.10">
    <property type="entry name" value="CAP"/>
    <property type="match status" value="1"/>
</dbReference>
<evidence type="ECO:0000256" key="1">
    <source>
        <dbReference type="SAM" id="MobiDB-lite"/>
    </source>
</evidence>
<evidence type="ECO:0000313" key="5">
    <source>
        <dbReference type="Proteomes" id="UP000611554"/>
    </source>
</evidence>
<feature type="compositionally biased region" description="Polar residues" evidence="1">
    <location>
        <begin position="153"/>
        <end position="162"/>
    </location>
</feature>
<dbReference type="PANTHER" id="PTHR31157:SF1">
    <property type="entry name" value="SCP DOMAIN-CONTAINING PROTEIN"/>
    <property type="match status" value="1"/>
</dbReference>
<evidence type="ECO:0000313" key="4">
    <source>
        <dbReference type="EMBL" id="GGP95641.1"/>
    </source>
</evidence>
<feature type="transmembrane region" description="Helical" evidence="2">
    <location>
        <begin position="55"/>
        <end position="72"/>
    </location>
</feature>
<feature type="region of interest" description="Disordered" evidence="1">
    <location>
        <begin position="85"/>
        <end position="162"/>
    </location>
</feature>
<sequence>MTGDCSGIAAPGPAERFRYVPGILFFLFRNISIFDSGMWQFPHPRRTHRSSLRRMGLFACLTLVLLLGFLLGRNSREVTTTGQVYLNNSDPARPSPSASGAQGLGGRAPLARVVRPTTPTTSSPRPTTRASRGPRHPLTDPTDDAPRYLNGDDTGTTRVMTSLSTMEREVVRLTNAERRRAGCAPLRIDSRLVRSARAHSTEMAASGLFSHNSPDGTSPWKRMEAARYRDGGAENIGRGYFTAAETVRNWMANPGHRRNILDCRLAATGVGLVEGPDGPWWTQDFGYS</sequence>
<dbReference type="CDD" id="cd05379">
    <property type="entry name" value="CAP_bacterial"/>
    <property type="match status" value="1"/>
</dbReference>
<accession>A0ABQ2QVP8</accession>
<dbReference type="Proteomes" id="UP000611554">
    <property type="component" value="Unassembled WGS sequence"/>
</dbReference>
<dbReference type="InterPro" id="IPR014044">
    <property type="entry name" value="CAP_dom"/>
</dbReference>
<protein>
    <recommendedName>
        <fullName evidence="3">SCP domain-containing protein</fullName>
    </recommendedName>
</protein>
<evidence type="ECO:0000259" key="3">
    <source>
        <dbReference type="Pfam" id="PF00188"/>
    </source>
</evidence>